<evidence type="ECO:0000313" key="3">
    <source>
        <dbReference type="Proteomes" id="UP000242164"/>
    </source>
</evidence>
<accession>A0AAX2CH63</accession>
<dbReference type="EMBL" id="FMIK01000027">
    <property type="protein sequence ID" value="SCL93648.1"/>
    <property type="molecule type" value="Genomic_DNA"/>
</dbReference>
<evidence type="ECO:0000256" key="1">
    <source>
        <dbReference type="SAM" id="Phobius"/>
    </source>
</evidence>
<dbReference type="Proteomes" id="UP000242164">
    <property type="component" value="Unassembled WGS sequence"/>
</dbReference>
<name>A0AAX2CH63_9BACI</name>
<proteinExistence type="predicted"/>
<keyword evidence="1" id="KW-1133">Transmembrane helix</keyword>
<comment type="caution">
    <text evidence="2">The sequence shown here is derived from an EMBL/GenBank/DDBJ whole genome shotgun (WGS) entry which is preliminary data.</text>
</comment>
<dbReference type="RefSeq" id="WP_012094453.1">
    <property type="nucleotide sequence ID" value="NZ_CP024096.1"/>
</dbReference>
<protein>
    <submittedName>
        <fullName evidence="2">Uncharacterized protein</fullName>
    </submittedName>
</protein>
<dbReference type="GeneID" id="33897284"/>
<gene>
    <name evidence="2" type="ORF">BCB44BAC_02232</name>
</gene>
<keyword evidence="1" id="KW-0812">Transmembrane</keyword>
<dbReference type="AlphaFoldDB" id="A0AAX2CH63"/>
<organism evidence="2 3">
    <name type="scientific">Bacillus cytotoxicus</name>
    <dbReference type="NCBI Taxonomy" id="580165"/>
    <lineage>
        <taxon>Bacteria</taxon>
        <taxon>Bacillati</taxon>
        <taxon>Bacillota</taxon>
        <taxon>Bacilli</taxon>
        <taxon>Bacillales</taxon>
        <taxon>Bacillaceae</taxon>
        <taxon>Bacillus</taxon>
        <taxon>Bacillus cereus group</taxon>
    </lineage>
</organism>
<sequence length="190" mass="23298">MIKQFFQKIFKQFLQEKEEEMVVRLCFWIVFYYMFTPKFIMNAGGSLVKVNQSHEEYTYEKVEDFLREYNGEIKDAFCIRTDMYYVTFEEKIKEKCHELLYAYYFPRFIYRRSLLCTELLKEIGVSKDIEFASYRTLILEHFTEIKQIIHLYEETVLTKLFQFSFPLVVQSYCEPMSMYVQKEENILFVH</sequence>
<keyword evidence="1" id="KW-0472">Membrane</keyword>
<feature type="transmembrane region" description="Helical" evidence="1">
    <location>
        <begin position="21"/>
        <end position="41"/>
    </location>
</feature>
<reference evidence="2 3" key="1">
    <citation type="submission" date="2016-08" db="EMBL/GenBank/DDBJ databases">
        <authorList>
            <person name="Loux V."/>
            <person name="Rue O."/>
        </authorList>
    </citation>
    <scope>NUCLEOTIDE SEQUENCE [LARGE SCALE GENOMIC DNA]</scope>
    <source>
        <strain evidence="2 3">AFSSA_08CEB44bac</strain>
    </source>
</reference>
<evidence type="ECO:0000313" key="2">
    <source>
        <dbReference type="EMBL" id="SCL93648.1"/>
    </source>
</evidence>